<protein>
    <submittedName>
        <fullName evidence="2">Uncharacterized protein</fullName>
    </submittedName>
</protein>
<dbReference type="Proteomes" id="UP001158986">
    <property type="component" value="Unassembled WGS sequence"/>
</dbReference>
<comment type="caution">
    <text evidence="2">The sequence shown here is derived from an EMBL/GenBank/DDBJ whole genome shotgun (WGS) entry which is preliminary data.</text>
</comment>
<keyword evidence="3" id="KW-1185">Reference proteome</keyword>
<gene>
    <name evidence="2" type="ORF">PBS001_LOCUS4172</name>
</gene>
<dbReference type="EMBL" id="CAKLCB010000245">
    <property type="protein sequence ID" value="CAH0517573.1"/>
    <property type="molecule type" value="Genomic_DNA"/>
</dbReference>
<name>A0ABN8CWQ0_9STRA</name>
<reference evidence="2 3" key="1">
    <citation type="submission" date="2021-11" db="EMBL/GenBank/DDBJ databases">
        <authorList>
            <person name="Islam A."/>
            <person name="Islam S."/>
            <person name="Flora M.S."/>
            <person name="Rahman M."/>
            <person name="Ziaur R.M."/>
            <person name="Epstein J.H."/>
            <person name="Hassan M."/>
            <person name="Klassen M."/>
            <person name="Woodard K."/>
            <person name="Webb A."/>
            <person name="Webby R.J."/>
            <person name="El Zowalaty M.E."/>
        </authorList>
    </citation>
    <scope>NUCLEOTIDE SEQUENCE [LARGE SCALE GENOMIC DNA]</scope>
    <source>
        <strain evidence="2">Pbs1</strain>
    </source>
</reference>
<evidence type="ECO:0000313" key="3">
    <source>
        <dbReference type="Proteomes" id="UP001158986"/>
    </source>
</evidence>
<evidence type="ECO:0000256" key="1">
    <source>
        <dbReference type="SAM" id="MobiDB-lite"/>
    </source>
</evidence>
<accession>A0ABN8CWQ0</accession>
<organism evidence="2 3">
    <name type="scientific">Peronospora belbahrii</name>
    <dbReference type="NCBI Taxonomy" id="622444"/>
    <lineage>
        <taxon>Eukaryota</taxon>
        <taxon>Sar</taxon>
        <taxon>Stramenopiles</taxon>
        <taxon>Oomycota</taxon>
        <taxon>Peronosporomycetes</taxon>
        <taxon>Peronosporales</taxon>
        <taxon>Peronosporaceae</taxon>
        <taxon>Peronospora</taxon>
    </lineage>
</organism>
<feature type="region of interest" description="Disordered" evidence="1">
    <location>
        <begin position="131"/>
        <end position="152"/>
    </location>
</feature>
<sequence length="354" mass="39196">MLRIKDDHSFQPPFRGLGDPTWIAVLRIPRGRYRVHPFGRGRCITGGSTGVGGPIFSESAGVTSEWPETPLVNDNNDLHAALVDKLKAHPGEETSTLRKKAFLEIFSNHVSRLKWKQAPVLGQWAAKVKQGTQTATGGSPTQSRQTDSRFTFNPAKYQPDEIAKLTLVYEASYKGAFGSVFRDGSDDEWRIIEGLAEGSIACRTLPSFVQCIMGSSERILLFNTIHAQVEGELVMTLQRHHHIRVTEQSTYATIFESAELVRVNLSALHALIIQTKQIAYDRVTKSIHFFLLTIETAMNHQRVAIPYRGESYSLTNPHRPHQGTVLGPSARPGWGTTAAAGGVYGLYTQFDPVS</sequence>
<feature type="compositionally biased region" description="Polar residues" evidence="1">
    <location>
        <begin position="131"/>
        <end position="151"/>
    </location>
</feature>
<evidence type="ECO:0000313" key="2">
    <source>
        <dbReference type="EMBL" id="CAH0517573.1"/>
    </source>
</evidence>
<proteinExistence type="predicted"/>